<keyword evidence="2" id="KW-0472">Membrane</keyword>
<evidence type="ECO:0000256" key="2">
    <source>
        <dbReference type="SAM" id="Phobius"/>
    </source>
</evidence>
<dbReference type="OrthoDB" id="443981at2759"/>
<dbReference type="GO" id="GO:0051015">
    <property type="term" value="F:actin filament binding"/>
    <property type="evidence" value="ECO:0007669"/>
    <property type="project" value="TreeGrafter"/>
</dbReference>
<dbReference type="InterPro" id="IPR007461">
    <property type="entry name" value="Ysc84_actin-binding"/>
</dbReference>
<keyword evidence="5" id="KW-1185">Reference proteome</keyword>
<feature type="transmembrane region" description="Helical" evidence="2">
    <location>
        <begin position="432"/>
        <end position="451"/>
    </location>
</feature>
<dbReference type="GO" id="GO:0030479">
    <property type="term" value="C:actin cortical patch"/>
    <property type="evidence" value="ECO:0007669"/>
    <property type="project" value="TreeGrafter"/>
</dbReference>
<evidence type="ECO:0000256" key="1">
    <source>
        <dbReference type="SAM" id="MobiDB-lite"/>
    </source>
</evidence>
<reference evidence="4 5" key="1">
    <citation type="journal article" date="2018" name="Evol. Lett.">
        <title>Horizontal gene cluster transfer increased hallucinogenic mushroom diversity.</title>
        <authorList>
            <person name="Reynolds H.T."/>
            <person name="Vijayakumar V."/>
            <person name="Gluck-Thaler E."/>
            <person name="Korotkin H.B."/>
            <person name="Matheny P.B."/>
            <person name="Slot J.C."/>
        </authorList>
    </citation>
    <scope>NUCLEOTIDE SEQUENCE [LARGE SCALE GENOMIC DNA]</scope>
    <source>
        <strain evidence="4 5">2631</strain>
    </source>
</reference>
<keyword evidence="2" id="KW-1133">Transmembrane helix</keyword>
<evidence type="ECO:0000313" key="5">
    <source>
        <dbReference type="Proteomes" id="UP000283269"/>
    </source>
</evidence>
<feature type="domain" description="Ysc84 actin-binding" evidence="3">
    <location>
        <begin position="88"/>
        <end position="211"/>
    </location>
</feature>
<evidence type="ECO:0000259" key="3">
    <source>
        <dbReference type="Pfam" id="PF04366"/>
    </source>
</evidence>
<proteinExistence type="predicted"/>
<sequence>MKLTNPLPQPLPKECEKAAKIFKSFVTSGNNGLDGVIPREILERARGFAIFTIFKAGFVFSARAGSGVVIARLDDGTWSAPSAIGTAGLGVGGQAGAEMTDFLVVLNSRSRSFMAAGSLTLGGNMSLALGPLGRNGEASGTLSTNGKVAAMYSYSKTRGLFGGVSVEGSVIVERQDANFQAYNSPVTARLLLGGTVDRPLWAMPLIKTLEACTGMPGNREWINDNVDRTPGGTYAFGGLSSPDAVSRSSSRSPSFLRKKKKPENPSFPPASWGTENANSGSYFSDSAPQTQTHSRNMTWDGGNRINADPFNSPGSVNLSYYPSMSATTVPSMDSLHRRATSLSHRSATDSGSPFLSSATTQLNAPITHIKPRIELTTPLPPHEGVARAIAIYDFNAAEVQAISLSRISSGTNFLRVISHFAKEMSLSSQRRVILLTIVTIIVYISLISSGYRWTGKHNGNQGIFPANFVDIV</sequence>
<protein>
    <recommendedName>
        <fullName evidence="3">Ysc84 actin-binding domain-containing protein</fullName>
    </recommendedName>
</protein>
<dbReference type="Gene3D" id="2.30.30.40">
    <property type="entry name" value="SH3 Domains"/>
    <property type="match status" value="1"/>
</dbReference>
<dbReference type="AlphaFoldDB" id="A0A409XBG0"/>
<name>A0A409XBG0_PSICY</name>
<dbReference type="PANTHER" id="PTHR15629">
    <property type="entry name" value="SH3YL1 PROTEIN"/>
    <property type="match status" value="1"/>
</dbReference>
<dbReference type="STRING" id="93625.A0A409XBG0"/>
<comment type="caution">
    <text evidence="4">The sequence shown here is derived from an EMBL/GenBank/DDBJ whole genome shotgun (WGS) entry which is preliminary data.</text>
</comment>
<dbReference type="GO" id="GO:0051666">
    <property type="term" value="P:actin cortical patch localization"/>
    <property type="evidence" value="ECO:0007669"/>
    <property type="project" value="TreeGrafter"/>
</dbReference>
<dbReference type="InterPro" id="IPR051702">
    <property type="entry name" value="SH3_domain_YSC84-like"/>
</dbReference>
<dbReference type="GO" id="GO:0035091">
    <property type="term" value="F:phosphatidylinositol binding"/>
    <property type="evidence" value="ECO:0007669"/>
    <property type="project" value="TreeGrafter"/>
</dbReference>
<feature type="region of interest" description="Disordered" evidence="1">
    <location>
        <begin position="233"/>
        <end position="308"/>
    </location>
</feature>
<keyword evidence="2" id="KW-0812">Transmembrane</keyword>
<dbReference type="GO" id="GO:0051017">
    <property type="term" value="P:actin filament bundle assembly"/>
    <property type="evidence" value="ECO:0007669"/>
    <property type="project" value="TreeGrafter"/>
</dbReference>
<organism evidence="4 5">
    <name type="scientific">Psilocybe cyanescens</name>
    <dbReference type="NCBI Taxonomy" id="93625"/>
    <lineage>
        <taxon>Eukaryota</taxon>
        <taxon>Fungi</taxon>
        <taxon>Dikarya</taxon>
        <taxon>Basidiomycota</taxon>
        <taxon>Agaricomycotina</taxon>
        <taxon>Agaricomycetes</taxon>
        <taxon>Agaricomycetidae</taxon>
        <taxon>Agaricales</taxon>
        <taxon>Agaricineae</taxon>
        <taxon>Strophariaceae</taxon>
        <taxon>Psilocybe</taxon>
    </lineage>
</organism>
<dbReference type="InParanoid" id="A0A409XBG0"/>
<dbReference type="InterPro" id="IPR033643">
    <property type="entry name" value="SYLF_SH3YL1-like"/>
</dbReference>
<dbReference type="Pfam" id="PF04366">
    <property type="entry name" value="Ysc84"/>
    <property type="match status" value="1"/>
</dbReference>
<dbReference type="Proteomes" id="UP000283269">
    <property type="component" value="Unassembled WGS sequence"/>
</dbReference>
<evidence type="ECO:0000313" key="4">
    <source>
        <dbReference type="EMBL" id="PPQ88096.1"/>
    </source>
</evidence>
<dbReference type="PANTHER" id="PTHR15629:SF2">
    <property type="entry name" value="SH3 DOMAIN-CONTAINING YSC84-LIKE PROTEIN 1"/>
    <property type="match status" value="1"/>
</dbReference>
<feature type="compositionally biased region" description="Polar residues" evidence="1">
    <location>
        <begin position="273"/>
        <end position="297"/>
    </location>
</feature>
<gene>
    <name evidence="4" type="ORF">CVT25_014394</name>
</gene>
<feature type="compositionally biased region" description="Low complexity" evidence="1">
    <location>
        <begin position="240"/>
        <end position="255"/>
    </location>
</feature>
<dbReference type="CDD" id="cd11525">
    <property type="entry name" value="SYLF_SH3YL1_like"/>
    <property type="match status" value="1"/>
</dbReference>
<accession>A0A409XBG0</accession>
<dbReference type="EMBL" id="NHYD01002154">
    <property type="protein sequence ID" value="PPQ88096.1"/>
    <property type="molecule type" value="Genomic_DNA"/>
</dbReference>